<name>A0A0E0CHG2_9ORYZ</name>
<dbReference type="Gramene" id="OMERI02G08820.1">
    <property type="protein sequence ID" value="OMERI02G08820.1"/>
    <property type="gene ID" value="OMERI02G08820"/>
</dbReference>
<proteinExistence type="predicted"/>
<reference evidence="1" key="1">
    <citation type="submission" date="2015-04" db="UniProtKB">
        <authorList>
            <consortium name="EnsemblPlants"/>
        </authorList>
    </citation>
    <scope>IDENTIFICATION</scope>
</reference>
<keyword evidence="2" id="KW-1185">Reference proteome</keyword>
<accession>A0A0E0CHG2</accession>
<organism evidence="1">
    <name type="scientific">Oryza meridionalis</name>
    <dbReference type="NCBI Taxonomy" id="40149"/>
    <lineage>
        <taxon>Eukaryota</taxon>
        <taxon>Viridiplantae</taxon>
        <taxon>Streptophyta</taxon>
        <taxon>Embryophyta</taxon>
        <taxon>Tracheophyta</taxon>
        <taxon>Spermatophyta</taxon>
        <taxon>Magnoliopsida</taxon>
        <taxon>Liliopsida</taxon>
        <taxon>Poales</taxon>
        <taxon>Poaceae</taxon>
        <taxon>BOP clade</taxon>
        <taxon>Oryzoideae</taxon>
        <taxon>Oryzeae</taxon>
        <taxon>Oryzinae</taxon>
        <taxon>Oryza</taxon>
    </lineage>
</organism>
<evidence type="ECO:0000313" key="2">
    <source>
        <dbReference type="Proteomes" id="UP000008021"/>
    </source>
</evidence>
<sequence>MEGWFRPRPSGDEAGREEGVIVVVSGGQEDDNGTASARSANPQRVALELSSPCCAALARRPRRSGVRRGVAAPGRAEAGAPLVLALGLSVTVIPAAACRFAPPGWTLAACVDLQHIPGANRYLRY</sequence>
<evidence type="ECO:0000313" key="1">
    <source>
        <dbReference type="EnsemblPlants" id="OMERI02G08820.1"/>
    </source>
</evidence>
<dbReference type="EnsemblPlants" id="OMERI02G08820.1">
    <property type="protein sequence ID" value="OMERI02G08820.1"/>
    <property type="gene ID" value="OMERI02G08820"/>
</dbReference>
<protein>
    <submittedName>
        <fullName evidence="1">Uncharacterized protein</fullName>
    </submittedName>
</protein>
<dbReference type="HOGENOM" id="CLU_1996238_0_0_1"/>
<dbReference type="Proteomes" id="UP000008021">
    <property type="component" value="Chromosome 2"/>
</dbReference>
<dbReference type="AlphaFoldDB" id="A0A0E0CHG2"/>
<reference evidence="1" key="2">
    <citation type="submission" date="2018-05" db="EMBL/GenBank/DDBJ databases">
        <title>OmerRS3 (Oryza meridionalis Reference Sequence Version 3).</title>
        <authorList>
            <person name="Zhang J."/>
            <person name="Kudrna D."/>
            <person name="Lee S."/>
            <person name="Talag J."/>
            <person name="Welchert J."/>
            <person name="Wing R.A."/>
        </authorList>
    </citation>
    <scope>NUCLEOTIDE SEQUENCE [LARGE SCALE GENOMIC DNA]</scope>
    <source>
        <strain evidence="1">cv. OR44</strain>
    </source>
</reference>